<dbReference type="RefSeq" id="WP_078808424.1">
    <property type="nucleotide sequence ID" value="NZ_FUXI01000045.1"/>
</dbReference>
<dbReference type="EMBL" id="FUXI01000045">
    <property type="protein sequence ID" value="SKA13778.1"/>
    <property type="molecule type" value="Genomic_DNA"/>
</dbReference>
<organism evidence="1 2">
    <name type="scientific">Pilibacter termitis</name>
    <dbReference type="NCBI Taxonomy" id="263852"/>
    <lineage>
        <taxon>Bacteria</taxon>
        <taxon>Bacillati</taxon>
        <taxon>Bacillota</taxon>
        <taxon>Bacilli</taxon>
        <taxon>Lactobacillales</taxon>
        <taxon>Enterococcaceae</taxon>
        <taxon>Pilibacter</taxon>
    </lineage>
</organism>
<dbReference type="STRING" id="263852.SAMN02745116_02544"/>
<dbReference type="AlphaFoldDB" id="A0A1T4RDG1"/>
<reference evidence="1 2" key="1">
    <citation type="submission" date="2017-02" db="EMBL/GenBank/DDBJ databases">
        <authorList>
            <person name="Peterson S.W."/>
        </authorList>
    </citation>
    <scope>NUCLEOTIDE SEQUENCE [LARGE SCALE GENOMIC DNA]</scope>
    <source>
        <strain evidence="1 2">ATCC BAA-1030</strain>
    </source>
</reference>
<evidence type="ECO:0000313" key="1">
    <source>
        <dbReference type="EMBL" id="SKA13778.1"/>
    </source>
</evidence>
<keyword evidence="2" id="KW-1185">Reference proteome</keyword>
<evidence type="ECO:0000313" key="2">
    <source>
        <dbReference type="Proteomes" id="UP000190328"/>
    </source>
</evidence>
<name>A0A1T4RDG1_9ENTE</name>
<accession>A0A1T4RDG1</accession>
<proteinExistence type="predicted"/>
<dbReference type="Proteomes" id="UP000190328">
    <property type="component" value="Unassembled WGS sequence"/>
</dbReference>
<gene>
    <name evidence="1" type="ORF">SAMN02745116_02544</name>
</gene>
<sequence>MIDKKAKISAYGVRSFDDSFREYGEECWYLKNKDKEFDELFNTESEMSRNSSYVDPDDEIFGESFALYEKSEIERAIDEVLDNYKDYINGEVDNYSKNNLDISLELLSRKIIDRF</sequence>
<protein>
    <submittedName>
        <fullName evidence="1">Uncharacterized protein</fullName>
    </submittedName>
</protein>